<feature type="site" description="Interaction with substrate tRNA" evidence="10">
    <location>
        <position position="107"/>
    </location>
</feature>
<dbReference type="Gene3D" id="3.40.50.300">
    <property type="entry name" value="P-loop containing nucleotide triphosphate hydrolases"/>
    <property type="match status" value="1"/>
</dbReference>
<dbReference type="Proteomes" id="UP000018769">
    <property type="component" value="Chromosome I"/>
</dbReference>
<dbReference type="HAMAP" id="MF_00185">
    <property type="entry name" value="IPP_trans"/>
    <property type="match status" value="1"/>
</dbReference>
<dbReference type="OrthoDB" id="9776390at2"/>
<evidence type="ECO:0000256" key="7">
    <source>
        <dbReference type="ARBA" id="ARBA00022840"/>
    </source>
</evidence>
<dbReference type="HOGENOM" id="CLU_032616_0_1_7"/>
<evidence type="ECO:0000256" key="4">
    <source>
        <dbReference type="ARBA" id="ARBA00022679"/>
    </source>
</evidence>
<feature type="binding site" evidence="10">
    <location>
        <begin position="13"/>
        <end position="20"/>
    </location>
    <ligand>
        <name>ATP</name>
        <dbReference type="ChEBI" id="CHEBI:30616"/>
    </ligand>
</feature>
<dbReference type="Gene3D" id="1.10.20.140">
    <property type="match status" value="1"/>
</dbReference>
<dbReference type="KEGG" id="dpb:BABL1_gene_956"/>
<name>V6DF92_9BACT</name>
<comment type="caution">
    <text evidence="10">Lacks conserved residue(s) required for the propagation of feature annotation.</text>
</comment>
<evidence type="ECO:0000256" key="9">
    <source>
        <dbReference type="ARBA" id="ARBA00049563"/>
    </source>
</evidence>
<feature type="binding site" evidence="10">
    <location>
        <begin position="15"/>
        <end position="20"/>
    </location>
    <ligand>
        <name>substrate</name>
    </ligand>
</feature>
<evidence type="ECO:0000256" key="8">
    <source>
        <dbReference type="ARBA" id="ARBA00022842"/>
    </source>
</evidence>
<dbReference type="STRING" id="673862.BABL1_gene_956"/>
<dbReference type="GO" id="GO:0005524">
    <property type="term" value="F:ATP binding"/>
    <property type="evidence" value="ECO:0007669"/>
    <property type="project" value="UniProtKB-UniRule"/>
</dbReference>
<dbReference type="GO" id="GO:0052381">
    <property type="term" value="F:tRNA dimethylallyltransferase activity"/>
    <property type="evidence" value="ECO:0007669"/>
    <property type="project" value="UniProtKB-UniRule"/>
</dbReference>
<dbReference type="GO" id="GO:0006400">
    <property type="term" value="P:tRNA modification"/>
    <property type="evidence" value="ECO:0007669"/>
    <property type="project" value="TreeGrafter"/>
</dbReference>
<comment type="subunit">
    <text evidence="10">Monomer.</text>
</comment>
<keyword evidence="6 10" id="KW-0547">Nucleotide-binding</keyword>
<evidence type="ECO:0000256" key="10">
    <source>
        <dbReference type="HAMAP-Rule" id="MF_00185"/>
    </source>
</evidence>
<dbReference type="AlphaFoldDB" id="V6DF92"/>
<comment type="catalytic activity">
    <reaction evidence="9 10 11">
        <text>adenosine(37) in tRNA + dimethylallyl diphosphate = N(6)-dimethylallyladenosine(37) in tRNA + diphosphate</text>
        <dbReference type="Rhea" id="RHEA:26482"/>
        <dbReference type="Rhea" id="RHEA-COMP:10162"/>
        <dbReference type="Rhea" id="RHEA-COMP:10375"/>
        <dbReference type="ChEBI" id="CHEBI:33019"/>
        <dbReference type="ChEBI" id="CHEBI:57623"/>
        <dbReference type="ChEBI" id="CHEBI:74411"/>
        <dbReference type="ChEBI" id="CHEBI:74415"/>
        <dbReference type="EC" id="2.5.1.75"/>
    </reaction>
</comment>
<evidence type="ECO:0000256" key="12">
    <source>
        <dbReference type="RuleBase" id="RU003784"/>
    </source>
</evidence>
<organism evidence="14 15">
    <name type="scientific">Candidatus Babela massiliensis</name>
    <dbReference type="NCBI Taxonomy" id="673862"/>
    <lineage>
        <taxon>Bacteria</taxon>
        <taxon>Candidatus Babelota</taxon>
        <taxon>Candidatus Babeliae</taxon>
        <taxon>Candidatus Babeliales</taxon>
        <taxon>Candidatus Babeliaceae</taxon>
        <taxon>Candidatus Babela</taxon>
    </lineage>
</organism>
<evidence type="ECO:0000313" key="15">
    <source>
        <dbReference type="Proteomes" id="UP000018769"/>
    </source>
</evidence>
<evidence type="ECO:0000313" key="14">
    <source>
        <dbReference type="EMBL" id="CDK30262.1"/>
    </source>
</evidence>
<dbReference type="InterPro" id="IPR027417">
    <property type="entry name" value="P-loop_NTPase"/>
</dbReference>
<comment type="function">
    <text evidence="2 10 12">Catalyzes the transfer of a dimethylallyl group onto the adenine at position 37 in tRNAs that read codons beginning with uridine, leading to the formation of N6-(dimethylallyl)adenosine (i(6)A).</text>
</comment>
<evidence type="ECO:0000256" key="3">
    <source>
        <dbReference type="ARBA" id="ARBA00005842"/>
    </source>
</evidence>
<evidence type="ECO:0000256" key="11">
    <source>
        <dbReference type="RuleBase" id="RU003783"/>
    </source>
</evidence>
<protein>
    <recommendedName>
        <fullName evidence="10">tRNA dimethylallyltransferase</fullName>
        <ecNumber evidence="10">2.5.1.75</ecNumber>
    </recommendedName>
    <alternativeName>
        <fullName evidence="10">Dimethylallyl diphosphate:tRNA dimethylallyltransferase</fullName>
        <shortName evidence="10">DMAPP:tRNA dimethylallyltransferase</shortName>
        <shortName evidence="10">DMATase</shortName>
    </alternativeName>
    <alternativeName>
        <fullName evidence="10">Isopentenyl-diphosphate:tRNA isopentenyltransferase</fullName>
        <shortName evidence="10">IPP transferase</shortName>
        <shortName evidence="10">IPPT</shortName>
        <shortName evidence="10">IPTase</shortName>
    </alternativeName>
</protein>
<dbReference type="EMBL" id="HG793133">
    <property type="protein sequence ID" value="CDK30262.1"/>
    <property type="molecule type" value="Genomic_DNA"/>
</dbReference>
<keyword evidence="15" id="KW-1185">Reference proteome</keyword>
<dbReference type="InterPro" id="IPR018022">
    <property type="entry name" value="IPT"/>
</dbReference>
<dbReference type="NCBIfam" id="TIGR00174">
    <property type="entry name" value="miaA"/>
    <property type="match status" value="1"/>
</dbReference>
<evidence type="ECO:0000256" key="5">
    <source>
        <dbReference type="ARBA" id="ARBA00022694"/>
    </source>
</evidence>
<dbReference type="SUPFAM" id="SSF52540">
    <property type="entry name" value="P-loop containing nucleoside triphosphate hydrolases"/>
    <property type="match status" value="2"/>
</dbReference>
<evidence type="ECO:0000256" key="13">
    <source>
        <dbReference type="RuleBase" id="RU003785"/>
    </source>
</evidence>
<evidence type="ECO:0000256" key="2">
    <source>
        <dbReference type="ARBA" id="ARBA00003213"/>
    </source>
</evidence>
<dbReference type="Pfam" id="PF01715">
    <property type="entry name" value="IPPT"/>
    <property type="match status" value="1"/>
</dbReference>
<keyword evidence="7 10" id="KW-0067">ATP-binding</keyword>
<dbReference type="eggNOG" id="COG0324">
    <property type="taxonomic scope" value="Bacteria"/>
</dbReference>
<keyword evidence="5 10" id="KW-0819">tRNA processing</keyword>
<sequence>MIMINKKFIIVSGPTGVGKTDFAEKLAQSISLKTAIVNIDVGQFYKPLSIGTAKPDLSDVQYGSRYYLFDIIDQPKDLTASEFREILLKLLKDLWANNILPIIVGGSSFYVKSIFYPPISILNNSSNGLDFSNISTQDLYNRLKEVDEIRAQEIHSNDRYRIERALYLWNTTSIKPSNLKPKFDCPGECLFYYITREREELYSIINQRTYKMFDLGWLEEVKNLDNNWKKFLLKKKLIGYPEIIKYLDNSSFDDYDFDNLVQDISQKTRAYAKRQLIFWRSLKADLILSNLSKGFIKDIKEINLTLLNLDLYINQLCIEIEKFVSV</sequence>
<dbReference type="PANTHER" id="PTHR11088:SF60">
    <property type="entry name" value="TRNA DIMETHYLALLYLTRANSFERASE"/>
    <property type="match status" value="1"/>
</dbReference>
<reference evidence="14 15" key="1">
    <citation type="journal article" date="2015" name="Biol. Direct">
        <title>Babela massiliensis, a representative of a widespread bacterial phylum with unusual adaptations to parasitism in amoebae.</title>
        <authorList>
            <person name="Pagnier I."/>
            <person name="Yutin N."/>
            <person name="Croce O."/>
            <person name="Makarova K.S."/>
            <person name="Wolf Y.I."/>
            <person name="Benamar S."/>
            <person name="Raoult D."/>
            <person name="Koonin E.V."/>
            <person name="La Scola B."/>
        </authorList>
    </citation>
    <scope>NUCLEOTIDE SEQUENCE [LARGE SCALE GENOMIC DNA]</scope>
    <source>
        <strain evidence="15">BABL1</strain>
    </source>
</reference>
<comment type="similarity">
    <text evidence="3 10 13">Belongs to the IPP transferase family.</text>
</comment>
<evidence type="ECO:0000256" key="6">
    <source>
        <dbReference type="ARBA" id="ARBA00022741"/>
    </source>
</evidence>
<dbReference type="InterPro" id="IPR039657">
    <property type="entry name" value="Dimethylallyltransferase"/>
</dbReference>
<gene>
    <name evidence="10 14" type="primary">miaA</name>
    <name evidence="14" type="ORF">BABL1_gene_956</name>
</gene>
<proteinExistence type="inferred from homology"/>
<keyword evidence="8 10" id="KW-0460">Magnesium</keyword>
<comment type="cofactor">
    <cofactor evidence="1 10">
        <name>Mg(2+)</name>
        <dbReference type="ChEBI" id="CHEBI:18420"/>
    </cofactor>
</comment>
<keyword evidence="4 10" id="KW-0808">Transferase</keyword>
<accession>V6DF92</accession>
<evidence type="ECO:0000256" key="1">
    <source>
        <dbReference type="ARBA" id="ARBA00001946"/>
    </source>
</evidence>
<dbReference type="EC" id="2.5.1.75" evidence="10"/>
<dbReference type="PANTHER" id="PTHR11088">
    <property type="entry name" value="TRNA DIMETHYLALLYLTRANSFERASE"/>
    <property type="match status" value="1"/>
</dbReference>